<sequence>MIDKIYFIFYCSVRMKGFAHAERASFFLAIPTFLIFNSIYFLITVFFNIKVLDKFIFIALIASFGFIIPYFLSKYYVGSGRYRRIIAKYGSPREIPSKTRIKYIILSWSIYLAAFVLFIVSGRILSDFLN</sequence>
<dbReference type="EMBL" id="CP003349">
    <property type="protein sequence ID" value="AFD06699.1"/>
    <property type="molecule type" value="Genomic_DNA"/>
</dbReference>
<dbReference type="KEGG" id="scn:Solca_1632"/>
<feature type="transmembrane region" description="Helical" evidence="1">
    <location>
        <begin position="24"/>
        <end position="49"/>
    </location>
</feature>
<dbReference type="HOGENOM" id="CLU_1936723_0_0_10"/>
<keyword evidence="3" id="KW-1185">Reference proteome</keyword>
<proteinExistence type="predicted"/>
<feature type="transmembrane region" description="Helical" evidence="1">
    <location>
        <begin position="55"/>
        <end position="77"/>
    </location>
</feature>
<keyword evidence="1" id="KW-1133">Transmembrane helix</keyword>
<evidence type="ECO:0000256" key="1">
    <source>
        <dbReference type="SAM" id="Phobius"/>
    </source>
</evidence>
<protein>
    <submittedName>
        <fullName evidence="2">Uncharacterized protein</fullName>
    </submittedName>
</protein>
<name>H8KVS6_SOLCM</name>
<evidence type="ECO:0000313" key="3">
    <source>
        <dbReference type="Proteomes" id="UP000007590"/>
    </source>
</evidence>
<organism evidence="2 3">
    <name type="scientific">Solitalea canadensis (strain ATCC 29591 / DSM 3403 / JCM 21819 / LMG 8368 / NBRC 15130 / NCIMB 12057 / USAM 9D)</name>
    <name type="common">Flexibacter canadensis</name>
    <dbReference type="NCBI Taxonomy" id="929556"/>
    <lineage>
        <taxon>Bacteria</taxon>
        <taxon>Pseudomonadati</taxon>
        <taxon>Bacteroidota</taxon>
        <taxon>Sphingobacteriia</taxon>
        <taxon>Sphingobacteriales</taxon>
        <taxon>Sphingobacteriaceae</taxon>
        <taxon>Solitalea</taxon>
    </lineage>
</organism>
<reference evidence="2" key="1">
    <citation type="submission" date="2012-02" db="EMBL/GenBank/DDBJ databases">
        <title>The complete genome of Solitalea canadensis DSM 3403.</title>
        <authorList>
            <consortium name="US DOE Joint Genome Institute (JGI-PGF)"/>
            <person name="Lucas S."/>
            <person name="Copeland A."/>
            <person name="Lapidus A."/>
            <person name="Glavina del Rio T."/>
            <person name="Dalin E."/>
            <person name="Tice H."/>
            <person name="Bruce D."/>
            <person name="Goodwin L."/>
            <person name="Pitluck S."/>
            <person name="Peters L."/>
            <person name="Ovchinnikova G."/>
            <person name="Lu M."/>
            <person name="Kyrpides N."/>
            <person name="Mavromatis K."/>
            <person name="Ivanova N."/>
            <person name="Brettin T."/>
            <person name="Detter J.C."/>
            <person name="Han C."/>
            <person name="Larimer F."/>
            <person name="Land M."/>
            <person name="Hauser L."/>
            <person name="Markowitz V."/>
            <person name="Cheng J.-F."/>
            <person name="Hugenholtz P."/>
            <person name="Woyke T."/>
            <person name="Wu D."/>
            <person name="Spring S."/>
            <person name="Schroeder M."/>
            <person name="Kopitz M."/>
            <person name="Brambilla E."/>
            <person name="Klenk H.-P."/>
            <person name="Eisen J.A."/>
        </authorList>
    </citation>
    <scope>NUCLEOTIDE SEQUENCE</scope>
    <source>
        <strain evidence="2">DSM 3403</strain>
    </source>
</reference>
<dbReference type="RefSeq" id="WP_014679926.1">
    <property type="nucleotide sequence ID" value="NC_017770.1"/>
</dbReference>
<dbReference type="STRING" id="929556.Solca_1632"/>
<evidence type="ECO:0000313" key="2">
    <source>
        <dbReference type="EMBL" id="AFD06699.1"/>
    </source>
</evidence>
<feature type="transmembrane region" description="Helical" evidence="1">
    <location>
        <begin position="103"/>
        <end position="125"/>
    </location>
</feature>
<keyword evidence="1" id="KW-0812">Transmembrane</keyword>
<accession>H8KVS6</accession>
<dbReference type="AlphaFoldDB" id="H8KVS6"/>
<keyword evidence="1" id="KW-0472">Membrane</keyword>
<dbReference type="Proteomes" id="UP000007590">
    <property type="component" value="Chromosome"/>
</dbReference>
<gene>
    <name evidence="2" type="ordered locus">Solca_1632</name>
</gene>